<dbReference type="EMBL" id="CAHIKZ030000129">
    <property type="protein sequence ID" value="CAE1154315.1"/>
    <property type="molecule type" value="Genomic_DNA"/>
</dbReference>
<evidence type="ECO:0000256" key="1">
    <source>
        <dbReference type="SAM" id="Phobius"/>
    </source>
</evidence>
<organism evidence="2 3">
    <name type="scientific">Acanthosepion pharaonis</name>
    <name type="common">Pharaoh cuttlefish</name>
    <name type="synonym">Sepia pharaonis</name>
    <dbReference type="NCBI Taxonomy" id="158019"/>
    <lineage>
        <taxon>Eukaryota</taxon>
        <taxon>Metazoa</taxon>
        <taxon>Spiralia</taxon>
        <taxon>Lophotrochozoa</taxon>
        <taxon>Mollusca</taxon>
        <taxon>Cephalopoda</taxon>
        <taxon>Coleoidea</taxon>
        <taxon>Decapodiformes</taxon>
        <taxon>Sepiida</taxon>
        <taxon>Sepiina</taxon>
        <taxon>Sepiidae</taxon>
        <taxon>Acanthosepion</taxon>
    </lineage>
</organism>
<feature type="transmembrane region" description="Helical" evidence="1">
    <location>
        <begin position="89"/>
        <end position="110"/>
    </location>
</feature>
<dbReference type="Proteomes" id="UP000597762">
    <property type="component" value="Unassembled WGS sequence"/>
</dbReference>
<proteinExistence type="predicted"/>
<feature type="transmembrane region" description="Helical" evidence="1">
    <location>
        <begin position="210"/>
        <end position="232"/>
    </location>
</feature>
<gene>
    <name evidence="2" type="ORF">SPHA_4148</name>
</gene>
<feature type="transmembrane region" description="Helical" evidence="1">
    <location>
        <begin position="148"/>
        <end position="170"/>
    </location>
</feature>
<feature type="transmembrane region" description="Helical" evidence="1">
    <location>
        <begin position="117"/>
        <end position="142"/>
    </location>
</feature>
<keyword evidence="3" id="KW-1185">Reference proteome</keyword>
<reference evidence="2" key="1">
    <citation type="submission" date="2021-01" db="EMBL/GenBank/DDBJ databases">
        <authorList>
            <person name="Li R."/>
            <person name="Bekaert M."/>
        </authorList>
    </citation>
    <scope>NUCLEOTIDE SEQUENCE</scope>
    <source>
        <strain evidence="2">Farmed</strain>
    </source>
</reference>
<feature type="transmembrane region" description="Helical" evidence="1">
    <location>
        <begin position="182"/>
        <end position="204"/>
    </location>
</feature>
<keyword evidence="1" id="KW-1133">Transmembrane helix</keyword>
<dbReference type="AlphaFoldDB" id="A0A812AS63"/>
<feature type="transmembrane region" description="Helical" evidence="1">
    <location>
        <begin position="38"/>
        <end position="60"/>
    </location>
</feature>
<name>A0A812AS63_ACAPH</name>
<evidence type="ECO:0000313" key="2">
    <source>
        <dbReference type="EMBL" id="CAE1154315.1"/>
    </source>
</evidence>
<protein>
    <submittedName>
        <fullName evidence="2">Uncharacterized protein</fullName>
    </submittedName>
</protein>
<keyword evidence="1" id="KW-0812">Transmembrane</keyword>
<evidence type="ECO:0000313" key="3">
    <source>
        <dbReference type="Proteomes" id="UP000597762"/>
    </source>
</evidence>
<sequence>MIGLGVSTRSCPNTLLVEFQVRSNRGHFRLPRPCHIAAFVYLLFTFINSFTSVCLSLFLVTPPPPPPPRFNRISCKQESNCKNHDFSSFLPFSFLSFIIFSSFAFFLTFLSRHLCYFLYLFAFLLCIFLHISSSTIISFSFLPPLLRLFFFTVTFHLFVTSYSFTLIATFSSHSPVTYFSPSSLHSFIIFFFKVTPYYFFFVHLPLLTHFFFPLSFHLFLPLSSCHLIPIFLSHLMNFFKTPTISTTR</sequence>
<comment type="caution">
    <text evidence="2">The sequence shown here is derived from an EMBL/GenBank/DDBJ whole genome shotgun (WGS) entry which is preliminary data.</text>
</comment>
<accession>A0A812AS63</accession>
<keyword evidence="1" id="KW-0472">Membrane</keyword>